<dbReference type="AlphaFoldDB" id="A0A1D2N820"/>
<evidence type="ECO:0000313" key="3">
    <source>
        <dbReference type="Proteomes" id="UP000094527"/>
    </source>
</evidence>
<keyword evidence="1" id="KW-0732">Signal</keyword>
<accession>A0A1D2N820</accession>
<evidence type="ECO:0000256" key="1">
    <source>
        <dbReference type="SAM" id="SignalP"/>
    </source>
</evidence>
<feature type="signal peptide" evidence="1">
    <location>
        <begin position="1"/>
        <end position="23"/>
    </location>
</feature>
<feature type="chain" id="PRO_5008905183" description="Apolipoprotein D" evidence="1">
    <location>
        <begin position="24"/>
        <end position="205"/>
    </location>
</feature>
<reference evidence="2 3" key="1">
    <citation type="journal article" date="2016" name="Genome Biol. Evol.">
        <title>Gene Family Evolution Reflects Adaptation to Soil Environmental Stressors in the Genome of the Collembolan Orchesella cincta.</title>
        <authorList>
            <person name="Faddeeva-Vakhrusheva A."/>
            <person name="Derks M.F."/>
            <person name="Anvar S.Y."/>
            <person name="Agamennone V."/>
            <person name="Suring W."/>
            <person name="Smit S."/>
            <person name="van Straalen N.M."/>
            <person name="Roelofs D."/>
        </authorList>
    </citation>
    <scope>NUCLEOTIDE SEQUENCE [LARGE SCALE GENOMIC DNA]</scope>
    <source>
        <tissue evidence="2">Mixed pool</tissue>
    </source>
</reference>
<evidence type="ECO:0000313" key="2">
    <source>
        <dbReference type="EMBL" id="ODN01225.1"/>
    </source>
</evidence>
<dbReference type="EMBL" id="LJIJ01000166">
    <property type="protein sequence ID" value="ODN01225.1"/>
    <property type="molecule type" value="Genomic_DNA"/>
</dbReference>
<dbReference type="SUPFAM" id="SSF50814">
    <property type="entry name" value="Lipocalins"/>
    <property type="match status" value="1"/>
</dbReference>
<gene>
    <name evidence="2" type="ORF">Ocin01_05451</name>
</gene>
<proteinExistence type="predicted"/>
<name>A0A1D2N820_ORCCI</name>
<dbReference type="Proteomes" id="UP000094527">
    <property type="component" value="Unassembled WGS sequence"/>
</dbReference>
<evidence type="ECO:0008006" key="4">
    <source>
        <dbReference type="Google" id="ProtNLM"/>
    </source>
</evidence>
<dbReference type="Gene3D" id="2.40.128.20">
    <property type="match status" value="1"/>
</dbReference>
<organism evidence="2 3">
    <name type="scientific">Orchesella cincta</name>
    <name type="common">Springtail</name>
    <name type="synonym">Podura cincta</name>
    <dbReference type="NCBI Taxonomy" id="48709"/>
    <lineage>
        <taxon>Eukaryota</taxon>
        <taxon>Metazoa</taxon>
        <taxon>Ecdysozoa</taxon>
        <taxon>Arthropoda</taxon>
        <taxon>Hexapoda</taxon>
        <taxon>Collembola</taxon>
        <taxon>Entomobryomorpha</taxon>
        <taxon>Entomobryoidea</taxon>
        <taxon>Orchesellidae</taxon>
        <taxon>Orchesellinae</taxon>
        <taxon>Orchesella</taxon>
    </lineage>
</organism>
<keyword evidence="3" id="KW-1185">Reference proteome</keyword>
<protein>
    <recommendedName>
        <fullName evidence="4">Apolipoprotein D</fullName>
    </recommendedName>
</protein>
<comment type="caution">
    <text evidence="2">The sequence shown here is derived from an EMBL/GenBank/DDBJ whole genome shotgun (WGS) entry which is preliminary data.</text>
</comment>
<dbReference type="InterPro" id="IPR012674">
    <property type="entry name" value="Calycin"/>
</dbReference>
<sequence>MKFKTVSIFTFLFLNFFVYQVSTKSYHDKIEEGNCRDEYKLWPDINYFGVARATPSGGWMIPMSSKHFAYHLGLQLTGNHSLPEKDLRELCLRLNHKGIISYTHSNVTLFTCNYTSYEHVNWAVTTTMVWTDETSNHLLMVLCAKEAKEKYWVLASSSPTVDSETKSKVLSIITELGFDDSKVLYHDHSNCKDKGAKRKRGSFFG</sequence>